<organism evidence="6 7">
    <name type="scientific">Cercospora zeae-maydis SCOH1-5</name>
    <dbReference type="NCBI Taxonomy" id="717836"/>
    <lineage>
        <taxon>Eukaryota</taxon>
        <taxon>Fungi</taxon>
        <taxon>Dikarya</taxon>
        <taxon>Ascomycota</taxon>
        <taxon>Pezizomycotina</taxon>
        <taxon>Dothideomycetes</taxon>
        <taxon>Dothideomycetidae</taxon>
        <taxon>Mycosphaerellales</taxon>
        <taxon>Mycosphaerellaceae</taxon>
        <taxon>Cercospora</taxon>
    </lineage>
</organism>
<keyword evidence="2" id="KW-0808">Transferase</keyword>
<evidence type="ECO:0000313" key="7">
    <source>
        <dbReference type="Proteomes" id="UP000799539"/>
    </source>
</evidence>
<dbReference type="Gene3D" id="3.40.50.150">
    <property type="entry name" value="Vaccinia Virus protein VP39"/>
    <property type="match status" value="1"/>
</dbReference>
<dbReference type="Proteomes" id="UP000799539">
    <property type="component" value="Unassembled WGS sequence"/>
</dbReference>
<dbReference type="EMBL" id="ML992673">
    <property type="protein sequence ID" value="KAF2212164.1"/>
    <property type="molecule type" value="Genomic_DNA"/>
</dbReference>
<dbReference type="InterPro" id="IPR036390">
    <property type="entry name" value="WH_DNA-bd_sf"/>
</dbReference>
<gene>
    <name evidence="6" type="ORF">CERZMDRAFT_23545</name>
</gene>
<dbReference type="InterPro" id="IPR001077">
    <property type="entry name" value="COMT_C"/>
</dbReference>
<evidence type="ECO:0000256" key="3">
    <source>
        <dbReference type="ARBA" id="ARBA00022691"/>
    </source>
</evidence>
<reference evidence="6" key="1">
    <citation type="journal article" date="2020" name="Stud. Mycol.">
        <title>101 Dothideomycetes genomes: a test case for predicting lifestyles and emergence of pathogens.</title>
        <authorList>
            <person name="Haridas S."/>
            <person name="Albert R."/>
            <person name="Binder M."/>
            <person name="Bloem J."/>
            <person name="Labutti K."/>
            <person name="Salamov A."/>
            <person name="Andreopoulos B."/>
            <person name="Baker S."/>
            <person name="Barry K."/>
            <person name="Bills G."/>
            <person name="Bluhm B."/>
            <person name="Cannon C."/>
            <person name="Castanera R."/>
            <person name="Culley D."/>
            <person name="Daum C."/>
            <person name="Ezra D."/>
            <person name="Gonzalez J."/>
            <person name="Henrissat B."/>
            <person name="Kuo A."/>
            <person name="Liang C."/>
            <person name="Lipzen A."/>
            <person name="Lutzoni F."/>
            <person name="Magnuson J."/>
            <person name="Mondo S."/>
            <person name="Nolan M."/>
            <person name="Ohm R."/>
            <person name="Pangilinan J."/>
            <person name="Park H.-J."/>
            <person name="Ramirez L."/>
            <person name="Alfaro M."/>
            <person name="Sun H."/>
            <person name="Tritt A."/>
            <person name="Yoshinaga Y."/>
            <person name="Zwiers L.-H."/>
            <person name="Turgeon B."/>
            <person name="Goodwin S."/>
            <person name="Spatafora J."/>
            <person name="Crous P."/>
            <person name="Grigoriev I."/>
        </authorList>
    </citation>
    <scope>NUCLEOTIDE SEQUENCE</scope>
    <source>
        <strain evidence="6">SCOH1-5</strain>
    </source>
</reference>
<name>A0A6A6FFS0_9PEZI</name>
<dbReference type="PIRSF" id="PIRSF005739">
    <property type="entry name" value="O-mtase"/>
    <property type="match status" value="1"/>
</dbReference>
<keyword evidence="3" id="KW-0949">S-adenosyl-L-methionine</keyword>
<dbReference type="PANTHER" id="PTHR43712">
    <property type="entry name" value="PUTATIVE (AFU_ORTHOLOGUE AFUA_4G14580)-RELATED"/>
    <property type="match status" value="1"/>
</dbReference>
<dbReference type="PROSITE" id="PS51683">
    <property type="entry name" value="SAM_OMT_II"/>
    <property type="match status" value="1"/>
</dbReference>
<dbReference type="OrthoDB" id="1535081at2759"/>
<feature type="domain" description="O-methyltransferase C-terminal" evidence="5">
    <location>
        <begin position="218"/>
        <end position="376"/>
    </location>
</feature>
<feature type="non-terminal residue" evidence="6">
    <location>
        <position position="1"/>
    </location>
</feature>
<evidence type="ECO:0000256" key="4">
    <source>
        <dbReference type="PIRSR" id="PIRSR005739-1"/>
    </source>
</evidence>
<evidence type="ECO:0000256" key="2">
    <source>
        <dbReference type="ARBA" id="ARBA00022679"/>
    </source>
</evidence>
<protein>
    <recommendedName>
        <fullName evidence="5">O-methyltransferase C-terminal domain-containing protein</fullName>
    </recommendedName>
</protein>
<dbReference type="PANTHER" id="PTHR43712:SF1">
    <property type="entry name" value="HYPOTHETICAL O-METHYLTRANSFERASE (EUROFUNG)-RELATED"/>
    <property type="match status" value="1"/>
</dbReference>
<keyword evidence="7" id="KW-1185">Reference proteome</keyword>
<evidence type="ECO:0000256" key="1">
    <source>
        <dbReference type="ARBA" id="ARBA00022603"/>
    </source>
</evidence>
<dbReference type="SUPFAM" id="SSF53335">
    <property type="entry name" value="S-adenosyl-L-methionine-dependent methyltransferases"/>
    <property type="match status" value="1"/>
</dbReference>
<dbReference type="GO" id="GO:0032259">
    <property type="term" value="P:methylation"/>
    <property type="evidence" value="ECO:0007669"/>
    <property type="project" value="UniProtKB-KW"/>
</dbReference>
<evidence type="ECO:0000313" key="6">
    <source>
        <dbReference type="EMBL" id="KAF2212164.1"/>
    </source>
</evidence>
<dbReference type="InterPro" id="IPR029063">
    <property type="entry name" value="SAM-dependent_MTases_sf"/>
</dbReference>
<dbReference type="InterPro" id="IPR016461">
    <property type="entry name" value="COMT-like"/>
</dbReference>
<dbReference type="InterPro" id="IPR036388">
    <property type="entry name" value="WH-like_DNA-bd_sf"/>
</dbReference>
<proteinExistence type="predicted"/>
<dbReference type="Pfam" id="PF00891">
    <property type="entry name" value="Methyltransf_2"/>
    <property type="match status" value="1"/>
</dbReference>
<dbReference type="AlphaFoldDB" id="A0A6A6FFS0"/>
<sequence>DTSSIIDELAKLQASISHGDSAAKSKALALSRQLTASLTEPVDAASSMIFQPFISFAVQTAVRLDLFSRLIQQQAQQDNKPVSTHNLSTACNKAEPLLLSRILRVLASLNYISEGNAPETWLANPTTRAFAIPAIAAGHRFVWDIQVPGTAYAPKFLEETNYVCPTSATDGFIQYALCTKYDVFEYMSRMRPDRLQDFHTFMGNTMGSRSYWIDWYPVREQILSGYDASSTTLLVDVGGGKGHDIVSFADKFPPSSSPAPSNLPSALSTIPSALRDPRIHYQAQNFFEPNLVHGARVYFLHHILHDWSESSALQILQNLRKVMKPGYSKLLIHDLVLPDRGASQFQAAFDMVMMTFNAGMERSRAQWEGLLGKAGLRVEGVWYGEGGADADGIVQAV</sequence>
<evidence type="ECO:0000259" key="5">
    <source>
        <dbReference type="Pfam" id="PF00891"/>
    </source>
</evidence>
<accession>A0A6A6FFS0</accession>
<feature type="active site" description="Proton acceptor" evidence="4">
    <location>
        <position position="305"/>
    </location>
</feature>
<dbReference type="Gene3D" id="1.10.10.10">
    <property type="entry name" value="Winged helix-like DNA-binding domain superfamily/Winged helix DNA-binding domain"/>
    <property type="match status" value="1"/>
</dbReference>
<dbReference type="SUPFAM" id="SSF46785">
    <property type="entry name" value="Winged helix' DNA-binding domain"/>
    <property type="match status" value="1"/>
</dbReference>
<keyword evidence="1" id="KW-0489">Methyltransferase</keyword>
<dbReference type="GO" id="GO:0008171">
    <property type="term" value="F:O-methyltransferase activity"/>
    <property type="evidence" value="ECO:0007669"/>
    <property type="project" value="InterPro"/>
</dbReference>
<feature type="non-terminal residue" evidence="6">
    <location>
        <position position="397"/>
    </location>
</feature>